<keyword evidence="1" id="KW-0472">Membrane</keyword>
<accession>A0A0B4CP07</accession>
<gene>
    <name evidence="2" type="ORF">RM51_10160</name>
</gene>
<evidence type="ECO:0000313" key="3">
    <source>
        <dbReference type="Proteomes" id="UP000031167"/>
    </source>
</evidence>
<protein>
    <submittedName>
        <fullName evidence="2">Uncharacterized protein</fullName>
    </submittedName>
</protein>
<dbReference type="AlphaFoldDB" id="A0A0B4CP07"/>
<reference evidence="2 3" key="1">
    <citation type="submission" date="2014-12" db="EMBL/GenBank/DDBJ databases">
        <title>Genome sequencing of Chryseobacterium taiwanense TPW19.</title>
        <authorList>
            <person name="Tan P.W."/>
            <person name="Chan K.-G."/>
        </authorList>
    </citation>
    <scope>NUCLEOTIDE SEQUENCE [LARGE SCALE GENOMIC DNA]</scope>
    <source>
        <strain evidence="2 3">TPW19</strain>
    </source>
</reference>
<feature type="transmembrane region" description="Helical" evidence="1">
    <location>
        <begin position="107"/>
        <end position="128"/>
    </location>
</feature>
<organism evidence="2 3">
    <name type="scientific">Chryseobacterium taiwanense</name>
    <dbReference type="NCBI Taxonomy" id="363331"/>
    <lineage>
        <taxon>Bacteria</taxon>
        <taxon>Pseudomonadati</taxon>
        <taxon>Bacteroidota</taxon>
        <taxon>Flavobacteriia</taxon>
        <taxon>Flavobacteriales</taxon>
        <taxon>Weeksellaceae</taxon>
        <taxon>Chryseobacterium group</taxon>
        <taxon>Chryseobacterium</taxon>
    </lineage>
</organism>
<dbReference type="STRING" id="363331.RM51_10160"/>
<dbReference type="OrthoDB" id="1260725at2"/>
<keyword evidence="3" id="KW-1185">Reference proteome</keyword>
<keyword evidence="1" id="KW-1133">Transmembrane helix</keyword>
<dbReference type="RefSeq" id="WP_039368550.1">
    <property type="nucleotide sequence ID" value="NZ_JWTA01000007.1"/>
</dbReference>
<evidence type="ECO:0000256" key="1">
    <source>
        <dbReference type="SAM" id="Phobius"/>
    </source>
</evidence>
<dbReference type="EMBL" id="JWTA01000007">
    <property type="protein sequence ID" value="KIC63004.1"/>
    <property type="molecule type" value="Genomic_DNA"/>
</dbReference>
<keyword evidence="1" id="KW-0812">Transmembrane</keyword>
<feature type="transmembrane region" description="Helical" evidence="1">
    <location>
        <begin position="53"/>
        <end position="86"/>
    </location>
</feature>
<proteinExistence type="predicted"/>
<comment type="caution">
    <text evidence="2">The sequence shown here is derived from an EMBL/GenBank/DDBJ whole genome shotgun (WGS) entry which is preliminary data.</text>
</comment>
<feature type="transmembrane region" description="Helical" evidence="1">
    <location>
        <begin position="140"/>
        <end position="163"/>
    </location>
</feature>
<evidence type="ECO:0000313" key="2">
    <source>
        <dbReference type="EMBL" id="KIC63004.1"/>
    </source>
</evidence>
<dbReference type="Proteomes" id="UP000031167">
    <property type="component" value="Unassembled WGS sequence"/>
</dbReference>
<sequence>MNYTGKALLFIILFFTSLYAFGQQEPSLITDFKSLHFVEETYDEGYDGAPGLFIFLMLIFILVCIGIGIVVATLLFLLLFGIIAMGLISSSILVGLYNKSFLKGFKIFIIGGSTIGCTILGIGSFIIYNKIVHYWPLHTSVLVGAVSGSIAGLLLGIIIFYAIRKLTGFFYSKLKAAKRV</sequence>
<name>A0A0B4CP07_9FLAO</name>